<proteinExistence type="predicted"/>
<reference evidence="1 2" key="1">
    <citation type="submission" date="2019-04" db="EMBL/GenBank/DDBJ databases">
        <title>Microbes associate with the intestines of laboratory mice.</title>
        <authorList>
            <person name="Navarre W."/>
            <person name="Wong E."/>
            <person name="Huang K."/>
            <person name="Tropini C."/>
            <person name="Ng K."/>
            <person name="Yu B."/>
        </authorList>
    </citation>
    <scope>NUCLEOTIDE SEQUENCE [LARGE SCALE GENOMIC DNA]</scope>
    <source>
        <strain evidence="1 2">NM39_I3</strain>
    </source>
</reference>
<comment type="caution">
    <text evidence="1">The sequence shown here is derived from an EMBL/GenBank/DDBJ whole genome shotgun (WGS) entry which is preliminary data.</text>
</comment>
<dbReference type="Proteomes" id="UP000310032">
    <property type="component" value="Unassembled WGS sequence"/>
</dbReference>
<dbReference type="EMBL" id="SRYM01000046">
    <property type="protein sequence ID" value="TGY55576.1"/>
    <property type="molecule type" value="Genomic_DNA"/>
</dbReference>
<sequence>MKKIILLIAVLFVSMVTKAQYIGSQYLNGSLDYIVDQNQVQGSVGFGKVYKSFKVGAVLNYRNLSKDAVTANTATAGAEFSYYLLKGSRFSLSGVAVGSIGFQKAKTKSELIRLERSKAFVYGYEVGVRPEFLLSPKCALFMQYKFEMLFNSIIRNNNHIGAGFIVYL</sequence>
<protein>
    <recommendedName>
        <fullName evidence="3">Outer membrane protein beta-barrel domain-containing protein</fullName>
    </recommendedName>
</protein>
<organism evidence="1 2">
    <name type="scientific">Parabacteroides distasonis</name>
    <dbReference type="NCBI Taxonomy" id="823"/>
    <lineage>
        <taxon>Bacteria</taxon>
        <taxon>Pseudomonadati</taxon>
        <taxon>Bacteroidota</taxon>
        <taxon>Bacteroidia</taxon>
        <taxon>Bacteroidales</taxon>
        <taxon>Tannerellaceae</taxon>
        <taxon>Parabacteroides</taxon>
    </lineage>
</organism>
<gene>
    <name evidence="1" type="ORF">E5342_14010</name>
</gene>
<evidence type="ECO:0000313" key="1">
    <source>
        <dbReference type="EMBL" id="TGY55576.1"/>
    </source>
</evidence>
<evidence type="ECO:0008006" key="3">
    <source>
        <dbReference type="Google" id="ProtNLM"/>
    </source>
</evidence>
<dbReference type="RefSeq" id="WP_135959604.1">
    <property type="nucleotide sequence ID" value="NZ_SRYM01000046.1"/>
</dbReference>
<accession>A0A4S2EHX7</accession>
<evidence type="ECO:0000313" key="2">
    <source>
        <dbReference type="Proteomes" id="UP000310032"/>
    </source>
</evidence>
<name>A0A4S2EHX7_PARDI</name>
<dbReference type="AlphaFoldDB" id="A0A4S2EHX7"/>